<dbReference type="STRING" id="523849.OCC_14110"/>
<dbReference type="AlphaFoldDB" id="S5ZTT1"/>
<reference evidence="3 4" key="1">
    <citation type="journal article" date="2012" name="J. Bacteriol.">
        <title>Genome sequence of the model hyperthermophilic archaeon Thermococcus litoralis NS-C.</title>
        <authorList>
            <person name="Gardner A.F."/>
            <person name="Kumar S."/>
            <person name="Perler F.B."/>
        </authorList>
    </citation>
    <scope>NUCLEOTIDE SEQUENCE [LARGE SCALE GENOMIC DNA]</scope>
    <source>
        <strain evidence="4">ATCC 51850 / DSM 5473 / JCM 8560 / NS-C</strain>
    </source>
</reference>
<protein>
    <recommendedName>
        <fullName evidence="2">Response regulatory domain-containing protein</fullName>
    </recommendedName>
</protein>
<proteinExistence type="predicted"/>
<dbReference type="GO" id="GO:0000160">
    <property type="term" value="P:phosphorelay signal transduction system"/>
    <property type="evidence" value="ECO:0007669"/>
    <property type="project" value="InterPro"/>
</dbReference>
<sequence>MIAGVVTAKNPEEALEKIKTSKFDLYEVRLDSFESFEGLEVLGNILKSSSSRRG</sequence>
<dbReference type="GeneID" id="95970140"/>
<dbReference type="PaxDb" id="523849-OCC_14110"/>
<evidence type="ECO:0000313" key="3">
    <source>
        <dbReference type="EMBL" id="AGT34304.1"/>
    </source>
</evidence>
<dbReference type="PROSITE" id="PS50110">
    <property type="entry name" value="RESPONSE_REGULATORY"/>
    <property type="match status" value="1"/>
</dbReference>
<dbReference type="KEGG" id="tlt:OCC_14110"/>
<feature type="domain" description="Response regulatory" evidence="2">
    <location>
        <begin position="1"/>
        <end position="54"/>
    </location>
</feature>
<comment type="caution">
    <text evidence="1">Lacks conserved residue(s) required for the propagation of feature annotation.</text>
</comment>
<dbReference type="HOGENOM" id="CLU_3039258_0_0_2"/>
<dbReference type="RefSeq" id="WP_020953737.1">
    <property type="nucleotide sequence ID" value="NC_022084.1"/>
</dbReference>
<dbReference type="EMBL" id="CP006670">
    <property type="protein sequence ID" value="AGT34304.1"/>
    <property type="molecule type" value="Genomic_DNA"/>
</dbReference>
<evidence type="ECO:0000256" key="1">
    <source>
        <dbReference type="PROSITE-ProRule" id="PRU00169"/>
    </source>
</evidence>
<gene>
    <name evidence="3" type="ORF">OCC_14110</name>
</gene>
<dbReference type="InterPro" id="IPR001789">
    <property type="entry name" value="Sig_transdc_resp-reg_receiver"/>
</dbReference>
<evidence type="ECO:0000313" key="4">
    <source>
        <dbReference type="Proteomes" id="UP000015502"/>
    </source>
</evidence>
<evidence type="ECO:0000259" key="2">
    <source>
        <dbReference type="PROSITE" id="PS50110"/>
    </source>
</evidence>
<name>S5ZTT1_THELN</name>
<organism evidence="3 4">
    <name type="scientific">Thermococcus litoralis (strain ATCC 51850 / DSM 5473 / JCM 8560 / NS-C)</name>
    <dbReference type="NCBI Taxonomy" id="523849"/>
    <lineage>
        <taxon>Archaea</taxon>
        <taxon>Methanobacteriati</taxon>
        <taxon>Methanobacteriota</taxon>
        <taxon>Thermococci</taxon>
        <taxon>Thermococcales</taxon>
        <taxon>Thermococcaceae</taxon>
        <taxon>Thermococcus</taxon>
    </lineage>
</organism>
<dbReference type="Proteomes" id="UP000015502">
    <property type="component" value="Chromosome"/>
</dbReference>
<keyword evidence="4" id="KW-1185">Reference proteome</keyword>
<accession>S5ZTT1</accession>